<dbReference type="Proteomes" id="UP001181693">
    <property type="component" value="Unassembled WGS sequence"/>
</dbReference>
<evidence type="ECO:0000313" key="1">
    <source>
        <dbReference type="EMBL" id="DBA28314.1"/>
    </source>
</evidence>
<sequence>MPYAQGMLENDRDIIKSHVPFSAYVLQNGTLSSLLYPTVPTYYRNKNHYFHILSSGFSLQSLIGFWDWSFRVWKHMINKAV</sequence>
<gene>
    <name evidence="1" type="ORF">GDO54_008699</name>
</gene>
<protein>
    <submittedName>
        <fullName evidence="1">Uncharacterized protein</fullName>
    </submittedName>
</protein>
<accession>A0AAV3AP57</accession>
<comment type="caution">
    <text evidence="1">The sequence shown here is derived from an EMBL/GenBank/DDBJ whole genome shotgun (WGS) entry which is preliminary data.</text>
</comment>
<name>A0AAV3AP57_PYXAD</name>
<organism evidence="1 2">
    <name type="scientific">Pyxicephalus adspersus</name>
    <name type="common">African bullfrog</name>
    <dbReference type="NCBI Taxonomy" id="30357"/>
    <lineage>
        <taxon>Eukaryota</taxon>
        <taxon>Metazoa</taxon>
        <taxon>Chordata</taxon>
        <taxon>Craniata</taxon>
        <taxon>Vertebrata</taxon>
        <taxon>Euteleostomi</taxon>
        <taxon>Amphibia</taxon>
        <taxon>Batrachia</taxon>
        <taxon>Anura</taxon>
        <taxon>Neobatrachia</taxon>
        <taxon>Ranoidea</taxon>
        <taxon>Pyxicephalidae</taxon>
        <taxon>Pyxicephalinae</taxon>
        <taxon>Pyxicephalus</taxon>
    </lineage>
</organism>
<reference evidence="1" key="1">
    <citation type="thesis" date="2020" institute="ProQuest LLC" country="789 East Eisenhower Parkway, Ann Arbor, MI, USA">
        <title>Comparative Genomics and Chromosome Evolution.</title>
        <authorList>
            <person name="Mudd A.B."/>
        </authorList>
    </citation>
    <scope>NUCLEOTIDE SEQUENCE</scope>
    <source>
        <strain evidence="1">1538</strain>
        <tissue evidence="1">Blood</tissue>
    </source>
</reference>
<keyword evidence="2" id="KW-1185">Reference proteome</keyword>
<evidence type="ECO:0000313" key="2">
    <source>
        <dbReference type="Proteomes" id="UP001181693"/>
    </source>
</evidence>
<dbReference type="EMBL" id="DYDO01000003">
    <property type="protein sequence ID" value="DBA28314.1"/>
    <property type="molecule type" value="Genomic_DNA"/>
</dbReference>
<dbReference type="AlphaFoldDB" id="A0AAV3AP57"/>
<proteinExistence type="predicted"/>